<dbReference type="PANTHER" id="PTHR42951:SF22">
    <property type="entry name" value="METALLO BETA-LACTAMASE SUPERFAMILY LIPOPROTEIN"/>
    <property type="match status" value="1"/>
</dbReference>
<dbReference type="Pfam" id="PF00753">
    <property type="entry name" value="Lactamase_B"/>
    <property type="match status" value="1"/>
</dbReference>
<reference evidence="2 3" key="1">
    <citation type="submission" date="2021-10" db="EMBL/GenBank/DDBJ databases">
        <title>Anaerobic single-cell dispensing facilitates the cultivation of human gut bacteria.</title>
        <authorList>
            <person name="Afrizal A."/>
        </authorList>
    </citation>
    <scope>NUCLEOTIDE SEQUENCE [LARGE SCALE GENOMIC DNA]</scope>
    <source>
        <strain evidence="2 3">CLA-AA-H277</strain>
    </source>
</reference>
<dbReference type="InterPro" id="IPR001279">
    <property type="entry name" value="Metallo-B-lactamas"/>
</dbReference>
<proteinExistence type="predicted"/>
<comment type="caution">
    <text evidence="2">The sequence shown here is derived from an EMBL/GenBank/DDBJ whole genome shotgun (WGS) entry which is preliminary data.</text>
</comment>
<dbReference type="SUPFAM" id="SSF56281">
    <property type="entry name" value="Metallo-hydrolase/oxidoreductase"/>
    <property type="match status" value="1"/>
</dbReference>
<dbReference type="SMART" id="SM00849">
    <property type="entry name" value="Lactamase_B"/>
    <property type="match status" value="1"/>
</dbReference>
<dbReference type="InterPro" id="IPR050855">
    <property type="entry name" value="NDM-1-like"/>
</dbReference>
<feature type="domain" description="Metallo-beta-lactamase" evidence="1">
    <location>
        <begin position="21"/>
        <end position="211"/>
    </location>
</feature>
<name>A0AAE3DS92_9FIRM</name>
<sequence>MEYYSTEKINDHITLLRSITGELLYLVEGQEKAALIDTCLGVGHLRSLVEKLTDKELLVLLTHGHIDHALGAPEFDRVYMNHKDLGLYQAQCPLPERKGYMQMGLAPEVFARIEEKDFVPPTPDYQFLPLEDGTIFDLGGLTIEAIAYPGHTKGSTAFLLKEDGILILGDACNNSTFLFGAETTSVEAYEETTKKVLERTKGRYSRVFISHHDMETGAEIMENMIELCEEIKAGTTDDVPFSFMGMEAFIAKKATPQMKRLDGKCGNLIYRKDHIYE</sequence>
<accession>A0AAE3DS92</accession>
<gene>
    <name evidence="2" type="ORF">LKD71_06390</name>
</gene>
<dbReference type="Proteomes" id="UP001197875">
    <property type="component" value="Unassembled WGS sequence"/>
</dbReference>
<dbReference type="Gene3D" id="3.60.15.10">
    <property type="entry name" value="Ribonuclease Z/Hydroxyacylglutathione hydrolase-like"/>
    <property type="match status" value="1"/>
</dbReference>
<protein>
    <submittedName>
        <fullName evidence="2">MBL fold metallo-hydrolase</fullName>
    </submittedName>
</protein>
<dbReference type="AlphaFoldDB" id="A0AAE3DS92"/>
<evidence type="ECO:0000259" key="1">
    <source>
        <dbReference type="SMART" id="SM00849"/>
    </source>
</evidence>
<dbReference type="PANTHER" id="PTHR42951">
    <property type="entry name" value="METALLO-BETA-LACTAMASE DOMAIN-CONTAINING"/>
    <property type="match status" value="1"/>
</dbReference>
<dbReference type="InterPro" id="IPR036866">
    <property type="entry name" value="RibonucZ/Hydroxyglut_hydro"/>
</dbReference>
<evidence type="ECO:0000313" key="3">
    <source>
        <dbReference type="Proteomes" id="UP001197875"/>
    </source>
</evidence>
<dbReference type="RefSeq" id="WP_227614783.1">
    <property type="nucleotide sequence ID" value="NZ_JAJEPR010000007.1"/>
</dbReference>
<keyword evidence="3" id="KW-1185">Reference proteome</keyword>
<dbReference type="EMBL" id="JAJEPR010000007">
    <property type="protein sequence ID" value="MCC2189438.1"/>
    <property type="molecule type" value="Genomic_DNA"/>
</dbReference>
<organism evidence="2 3">
    <name type="scientific">Fusicatenibacter faecihominis</name>
    <dbReference type="NCBI Taxonomy" id="2881276"/>
    <lineage>
        <taxon>Bacteria</taxon>
        <taxon>Bacillati</taxon>
        <taxon>Bacillota</taxon>
        <taxon>Clostridia</taxon>
        <taxon>Lachnospirales</taxon>
        <taxon>Lachnospiraceae</taxon>
        <taxon>Fusicatenibacter</taxon>
    </lineage>
</organism>
<evidence type="ECO:0000313" key="2">
    <source>
        <dbReference type="EMBL" id="MCC2189438.1"/>
    </source>
</evidence>